<feature type="region of interest" description="Disordered" evidence="1">
    <location>
        <begin position="164"/>
        <end position="192"/>
    </location>
</feature>
<dbReference type="InParanoid" id="A0A2K2AIK4"/>
<dbReference type="PANTHER" id="PTHR34194:SF2">
    <property type="entry name" value="F14J8.16 PROTEIN"/>
    <property type="match status" value="1"/>
</dbReference>
<reference evidence="2 3" key="1">
    <citation type="journal article" date="2006" name="Science">
        <title>The genome of black cottonwood, Populus trichocarpa (Torr. &amp; Gray).</title>
        <authorList>
            <person name="Tuskan G.A."/>
            <person name="Difazio S."/>
            <person name="Jansson S."/>
            <person name="Bohlmann J."/>
            <person name="Grigoriev I."/>
            <person name="Hellsten U."/>
            <person name="Putnam N."/>
            <person name="Ralph S."/>
            <person name="Rombauts S."/>
            <person name="Salamov A."/>
            <person name="Schein J."/>
            <person name="Sterck L."/>
            <person name="Aerts A."/>
            <person name="Bhalerao R.R."/>
            <person name="Bhalerao R.P."/>
            <person name="Blaudez D."/>
            <person name="Boerjan W."/>
            <person name="Brun A."/>
            <person name="Brunner A."/>
            <person name="Busov V."/>
            <person name="Campbell M."/>
            <person name="Carlson J."/>
            <person name="Chalot M."/>
            <person name="Chapman J."/>
            <person name="Chen G.L."/>
            <person name="Cooper D."/>
            <person name="Coutinho P.M."/>
            <person name="Couturier J."/>
            <person name="Covert S."/>
            <person name="Cronk Q."/>
            <person name="Cunningham R."/>
            <person name="Davis J."/>
            <person name="Degroeve S."/>
            <person name="Dejardin A."/>
            <person name="Depamphilis C."/>
            <person name="Detter J."/>
            <person name="Dirks B."/>
            <person name="Dubchak I."/>
            <person name="Duplessis S."/>
            <person name="Ehlting J."/>
            <person name="Ellis B."/>
            <person name="Gendler K."/>
            <person name="Goodstein D."/>
            <person name="Gribskov M."/>
            <person name="Grimwood J."/>
            <person name="Groover A."/>
            <person name="Gunter L."/>
            <person name="Hamberger B."/>
            <person name="Heinze B."/>
            <person name="Helariutta Y."/>
            <person name="Henrissat B."/>
            <person name="Holligan D."/>
            <person name="Holt R."/>
            <person name="Huang W."/>
            <person name="Islam-Faridi N."/>
            <person name="Jones S."/>
            <person name="Jones-Rhoades M."/>
            <person name="Jorgensen R."/>
            <person name="Joshi C."/>
            <person name="Kangasjarvi J."/>
            <person name="Karlsson J."/>
            <person name="Kelleher C."/>
            <person name="Kirkpatrick R."/>
            <person name="Kirst M."/>
            <person name="Kohler A."/>
            <person name="Kalluri U."/>
            <person name="Larimer F."/>
            <person name="Leebens-Mack J."/>
            <person name="Leple J.C."/>
            <person name="Locascio P."/>
            <person name="Lou Y."/>
            <person name="Lucas S."/>
            <person name="Martin F."/>
            <person name="Montanini B."/>
            <person name="Napoli C."/>
            <person name="Nelson D.R."/>
            <person name="Nelson C."/>
            <person name="Nieminen K."/>
            <person name="Nilsson O."/>
            <person name="Pereda V."/>
            <person name="Peter G."/>
            <person name="Philippe R."/>
            <person name="Pilate G."/>
            <person name="Poliakov A."/>
            <person name="Razumovskaya J."/>
            <person name="Richardson P."/>
            <person name="Rinaldi C."/>
            <person name="Ritland K."/>
            <person name="Rouze P."/>
            <person name="Ryaboy D."/>
            <person name="Schmutz J."/>
            <person name="Schrader J."/>
            <person name="Segerman B."/>
            <person name="Shin H."/>
            <person name="Siddiqui A."/>
            <person name="Sterky F."/>
            <person name="Terry A."/>
            <person name="Tsai C.J."/>
            <person name="Uberbacher E."/>
            <person name="Unneberg P."/>
            <person name="Vahala J."/>
            <person name="Wall K."/>
            <person name="Wessler S."/>
            <person name="Yang G."/>
            <person name="Yin T."/>
            <person name="Douglas C."/>
            <person name="Marra M."/>
            <person name="Sandberg G."/>
            <person name="Van de Peer Y."/>
            <person name="Rokhsar D."/>
        </authorList>
    </citation>
    <scope>NUCLEOTIDE SEQUENCE [LARGE SCALE GENOMIC DNA]</scope>
    <source>
        <strain evidence="3">cv. Nisqually</strain>
    </source>
</reference>
<protein>
    <submittedName>
        <fullName evidence="2">Uncharacterized protein</fullName>
    </submittedName>
</protein>
<name>A0A2K2AIK4_POPTR</name>
<dbReference type="Proteomes" id="UP000006729">
    <property type="component" value="Chromosome 5"/>
</dbReference>
<proteinExistence type="predicted"/>
<sequence>MALKSSHESVCIQKDGPDSHFHCEDYVKFYDDLVRGLFVDIDACLDFNSSSSQQRYSGGKCIESPTNAPKSSSYIILDDDDNIETSLSKKRNGDRLTDKGDVNVDLVNELVENNIGGNGAMDGVDLDTRSIDGDATPFSLADGFASLGRDNARVGDNDIVDDGHLNNGIVGEEAGDDGNSADDGSLGDGADNDEDPDYKMFWDNYRHDVKSCVLEISLMNEISITVSSASQDGAYDRCHIEKPDTERDCPKSMNTGTRKLLKIDPISERMEAPRKLGDVPARERKMDVLARPSLGALGATNCKRKHEMKLDMAQTVLRDVPSKEKKVSAVESNLNVEAVDHTSSRAIECASKRSSPGVLGLTNSKHKHKVKLTMVNHRTENQRKSGAVPSTERKVSAVISKARKESMYMQGNGIVKKLLMVGMWYLHLKSGKGVLYEEGEQSSSDSEVIVTDTTQFFDGNDTPFVTSKGCILELKLICFPCSIYDWQMRDEDWRDNGVSGKFREELNKILEKPYNEREYGDLWQM</sequence>
<accession>A0A2K2AIK4</accession>
<gene>
    <name evidence="2" type="ORF">POPTR_005G183100</name>
</gene>
<dbReference type="AlphaFoldDB" id="A0A2K2AIK4"/>
<evidence type="ECO:0000313" key="3">
    <source>
        <dbReference type="Proteomes" id="UP000006729"/>
    </source>
</evidence>
<organism evidence="2 3">
    <name type="scientific">Populus trichocarpa</name>
    <name type="common">Western balsam poplar</name>
    <name type="synonym">Populus balsamifera subsp. trichocarpa</name>
    <dbReference type="NCBI Taxonomy" id="3694"/>
    <lineage>
        <taxon>Eukaryota</taxon>
        <taxon>Viridiplantae</taxon>
        <taxon>Streptophyta</taxon>
        <taxon>Embryophyta</taxon>
        <taxon>Tracheophyta</taxon>
        <taxon>Spermatophyta</taxon>
        <taxon>Magnoliopsida</taxon>
        <taxon>eudicotyledons</taxon>
        <taxon>Gunneridae</taxon>
        <taxon>Pentapetalae</taxon>
        <taxon>rosids</taxon>
        <taxon>fabids</taxon>
        <taxon>Malpighiales</taxon>
        <taxon>Salicaceae</taxon>
        <taxon>Saliceae</taxon>
        <taxon>Populus</taxon>
    </lineage>
</organism>
<evidence type="ECO:0000313" key="2">
    <source>
        <dbReference type="EMBL" id="PNT37348.1"/>
    </source>
</evidence>
<dbReference type="PANTHER" id="PTHR34194">
    <property type="entry name" value="F14J8.16 PROTEIN"/>
    <property type="match status" value="1"/>
</dbReference>
<dbReference type="EMBL" id="CM009294">
    <property type="protein sequence ID" value="PNT37348.1"/>
    <property type="molecule type" value="Genomic_DNA"/>
</dbReference>
<evidence type="ECO:0000256" key="1">
    <source>
        <dbReference type="SAM" id="MobiDB-lite"/>
    </source>
</evidence>
<keyword evidence="3" id="KW-1185">Reference proteome</keyword>